<evidence type="ECO:0000259" key="1">
    <source>
        <dbReference type="Pfam" id="PF12697"/>
    </source>
</evidence>
<evidence type="ECO:0000313" key="2">
    <source>
        <dbReference type="EMBL" id="CAA9545485.1"/>
    </source>
</evidence>
<gene>
    <name evidence="2" type="ORF">AVDCRST_MAG33-411</name>
</gene>
<sequence>MTLYVETTGSPATAAIVFLHGVGASGWMWWRQVPAFADRLCLNVDLPGHGRSRDVPWVSLADTADQVATLIRARSVTGRAHIVGLSLGGHVALTLLERHPDVVDRVVISGVTAAPWPHRWFVTPQAWLTTTMLRSRRLVDAQARRLGLPPEIQAIFAENVRAMRARAYRRIFSEIADYAVPRSLGTVDTPTLVLAGGKESDGIRHAIESIPAVMPVAAGRTVTGVGHGWNVEAPDLFNATVRAWIDGSPLPAGLTTATRQ</sequence>
<dbReference type="InterPro" id="IPR050266">
    <property type="entry name" value="AB_hydrolase_sf"/>
</dbReference>
<proteinExistence type="predicted"/>
<dbReference type="AlphaFoldDB" id="A0A6J4UBF5"/>
<dbReference type="InterPro" id="IPR029058">
    <property type="entry name" value="AB_hydrolase_fold"/>
</dbReference>
<dbReference type="Gene3D" id="3.40.50.1820">
    <property type="entry name" value="alpha/beta hydrolase"/>
    <property type="match status" value="1"/>
</dbReference>
<dbReference type="PANTHER" id="PTHR43798">
    <property type="entry name" value="MONOACYLGLYCEROL LIPASE"/>
    <property type="match status" value="1"/>
</dbReference>
<dbReference type="SUPFAM" id="SSF53474">
    <property type="entry name" value="alpha/beta-Hydrolases"/>
    <property type="match status" value="1"/>
</dbReference>
<name>A0A6J4UBF5_9BACT</name>
<dbReference type="EMBL" id="CADCWK010000034">
    <property type="protein sequence ID" value="CAA9545485.1"/>
    <property type="molecule type" value="Genomic_DNA"/>
</dbReference>
<feature type="domain" description="AB hydrolase-1" evidence="1">
    <location>
        <begin position="16"/>
        <end position="239"/>
    </location>
</feature>
<protein>
    <recommendedName>
        <fullName evidence="1">AB hydrolase-1 domain-containing protein</fullName>
    </recommendedName>
</protein>
<dbReference type="InterPro" id="IPR000073">
    <property type="entry name" value="AB_hydrolase_1"/>
</dbReference>
<organism evidence="2">
    <name type="scientific">uncultured Thermomicrobiales bacterium</name>
    <dbReference type="NCBI Taxonomy" id="1645740"/>
    <lineage>
        <taxon>Bacteria</taxon>
        <taxon>Pseudomonadati</taxon>
        <taxon>Thermomicrobiota</taxon>
        <taxon>Thermomicrobia</taxon>
        <taxon>Thermomicrobiales</taxon>
        <taxon>environmental samples</taxon>
    </lineage>
</organism>
<reference evidence="2" key="1">
    <citation type="submission" date="2020-02" db="EMBL/GenBank/DDBJ databases">
        <authorList>
            <person name="Meier V. D."/>
        </authorList>
    </citation>
    <scope>NUCLEOTIDE SEQUENCE</scope>
    <source>
        <strain evidence="2">AVDCRST_MAG33</strain>
    </source>
</reference>
<dbReference type="Pfam" id="PF12697">
    <property type="entry name" value="Abhydrolase_6"/>
    <property type="match status" value="1"/>
</dbReference>
<accession>A0A6J4UBF5</accession>